<organism evidence="2 3">
    <name type="scientific">Armillaria tabescens</name>
    <name type="common">Ringless honey mushroom</name>
    <name type="synonym">Agaricus tabescens</name>
    <dbReference type="NCBI Taxonomy" id="1929756"/>
    <lineage>
        <taxon>Eukaryota</taxon>
        <taxon>Fungi</taxon>
        <taxon>Dikarya</taxon>
        <taxon>Basidiomycota</taxon>
        <taxon>Agaricomycotina</taxon>
        <taxon>Agaricomycetes</taxon>
        <taxon>Agaricomycetidae</taxon>
        <taxon>Agaricales</taxon>
        <taxon>Marasmiineae</taxon>
        <taxon>Physalacriaceae</taxon>
        <taxon>Desarmillaria</taxon>
    </lineage>
</organism>
<evidence type="ECO:0000313" key="2">
    <source>
        <dbReference type="EMBL" id="KAK0451440.1"/>
    </source>
</evidence>
<reference evidence="2" key="1">
    <citation type="submission" date="2023-06" db="EMBL/GenBank/DDBJ databases">
        <authorList>
            <consortium name="Lawrence Berkeley National Laboratory"/>
            <person name="Ahrendt S."/>
            <person name="Sahu N."/>
            <person name="Indic B."/>
            <person name="Wong-Bajracharya J."/>
            <person name="Merenyi Z."/>
            <person name="Ke H.-M."/>
            <person name="Monk M."/>
            <person name="Kocsube S."/>
            <person name="Drula E."/>
            <person name="Lipzen A."/>
            <person name="Balint B."/>
            <person name="Henrissat B."/>
            <person name="Andreopoulos B."/>
            <person name="Martin F.M."/>
            <person name="Harder C.B."/>
            <person name="Rigling D."/>
            <person name="Ford K.L."/>
            <person name="Foster G.D."/>
            <person name="Pangilinan J."/>
            <person name="Papanicolaou A."/>
            <person name="Barry K."/>
            <person name="LaButti K."/>
            <person name="Viragh M."/>
            <person name="Koriabine M."/>
            <person name="Yan M."/>
            <person name="Riley R."/>
            <person name="Champramary S."/>
            <person name="Plett K.L."/>
            <person name="Tsai I.J."/>
            <person name="Slot J."/>
            <person name="Sipos G."/>
            <person name="Plett J."/>
            <person name="Nagy L.G."/>
            <person name="Grigoriev I.V."/>
        </authorList>
    </citation>
    <scope>NUCLEOTIDE SEQUENCE</scope>
    <source>
        <strain evidence="2">CCBAS 213</strain>
    </source>
</reference>
<proteinExistence type="predicted"/>
<keyword evidence="3" id="KW-1185">Reference proteome</keyword>
<dbReference type="AlphaFoldDB" id="A0AA39K0Z3"/>
<comment type="caution">
    <text evidence="2">The sequence shown here is derived from an EMBL/GenBank/DDBJ whole genome shotgun (WGS) entry which is preliminary data.</text>
</comment>
<dbReference type="Proteomes" id="UP001175211">
    <property type="component" value="Unassembled WGS sequence"/>
</dbReference>
<evidence type="ECO:0000256" key="1">
    <source>
        <dbReference type="SAM" id="MobiDB-lite"/>
    </source>
</evidence>
<dbReference type="RefSeq" id="XP_060327777.1">
    <property type="nucleotide sequence ID" value="XM_060477873.1"/>
</dbReference>
<dbReference type="GeneID" id="85361421"/>
<evidence type="ECO:0000313" key="3">
    <source>
        <dbReference type="Proteomes" id="UP001175211"/>
    </source>
</evidence>
<feature type="region of interest" description="Disordered" evidence="1">
    <location>
        <begin position="229"/>
        <end position="268"/>
    </location>
</feature>
<feature type="compositionally biased region" description="Low complexity" evidence="1">
    <location>
        <begin position="231"/>
        <end position="258"/>
    </location>
</feature>
<dbReference type="EMBL" id="JAUEPS010000033">
    <property type="protein sequence ID" value="KAK0451440.1"/>
    <property type="molecule type" value="Genomic_DNA"/>
</dbReference>
<name>A0AA39K0Z3_ARMTA</name>
<gene>
    <name evidence="2" type="ORF">EV420DRAFT_1646189</name>
</gene>
<protein>
    <submittedName>
        <fullName evidence="2">Uncharacterized protein</fullName>
    </submittedName>
</protein>
<sequence>MASVQIHLKPRPISPVHGHSKYLPFHWPSDFEYGPFFAEHATVPPDATEVYTLQSPALSASLSALFNTVIPGLDAEVPDPNRLCRSAWPALLQLAVTKLSLAFEFRTECENHIVRLFEGDRAPVPPPPSMRAPSLSPEWYAIIFSTGDRGDVELRGDESQDIELELFVWVYMQQAVDNYTHIWGCYRREMYQLIHMIAPVHLRTENSGLFNFLSRKAYALASIFTTETSADDSCPPLLSPSSSNGSSATDATDSSDSSHAGCLDEDANSSSLYRPFRRRNLAIVSESVDL</sequence>
<accession>A0AA39K0Z3</accession>